<gene>
    <name evidence="1" type="ORF">BN7_1386</name>
</gene>
<evidence type="ECO:0000313" key="1">
    <source>
        <dbReference type="EMBL" id="CCH41847.1"/>
    </source>
</evidence>
<protein>
    <submittedName>
        <fullName evidence="1">Uncharacterized protein</fullName>
    </submittedName>
</protein>
<dbReference type="Proteomes" id="UP000009328">
    <property type="component" value="Unassembled WGS sequence"/>
</dbReference>
<name>K0KI60_WICCF</name>
<comment type="caution">
    <text evidence="1">The sequence shown here is derived from an EMBL/GenBank/DDBJ whole genome shotgun (WGS) entry which is preliminary data.</text>
</comment>
<keyword evidence="2" id="KW-1185">Reference proteome</keyword>
<dbReference type="HOGENOM" id="CLU_164170_2_0_1"/>
<organism evidence="1 2">
    <name type="scientific">Wickerhamomyces ciferrii (strain ATCC 14091 / BCRC 22168 / CBS 111 / JCM 3599 / NBRC 0793 / NRRL Y-1031 F-60-10)</name>
    <name type="common">Yeast</name>
    <name type="synonym">Pichia ciferrii</name>
    <dbReference type="NCBI Taxonomy" id="1206466"/>
    <lineage>
        <taxon>Eukaryota</taxon>
        <taxon>Fungi</taxon>
        <taxon>Dikarya</taxon>
        <taxon>Ascomycota</taxon>
        <taxon>Saccharomycotina</taxon>
        <taxon>Saccharomycetes</taxon>
        <taxon>Phaffomycetales</taxon>
        <taxon>Wickerhamomycetaceae</taxon>
        <taxon>Wickerhamomyces</taxon>
    </lineage>
</organism>
<evidence type="ECO:0000313" key="2">
    <source>
        <dbReference type="Proteomes" id="UP000009328"/>
    </source>
</evidence>
<sequence length="83" mass="9198">MVETKTYAGWASVAFQLGILRKPFNYNNMGYVYSAALWTFFGHLFTKGVESQDALLQDRVDKLKAARAARAARHSAATPASEN</sequence>
<dbReference type="AlphaFoldDB" id="K0KI60"/>
<dbReference type="EMBL" id="CAIF01000029">
    <property type="protein sequence ID" value="CCH41847.1"/>
    <property type="molecule type" value="Genomic_DNA"/>
</dbReference>
<accession>K0KI60</accession>
<proteinExistence type="predicted"/>
<reference evidence="1 2" key="1">
    <citation type="journal article" date="2012" name="Eukaryot. Cell">
        <title>Draft genome sequence of Wickerhamomyces ciferrii NRRL Y-1031 F-60-10.</title>
        <authorList>
            <person name="Schneider J."/>
            <person name="Andrea H."/>
            <person name="Blom J."/>
            <person name="Jaenicke S."/>
            <person name="Ruckert C."/>
            <person name="Schorsch C."/>
            <person name="Szczepanowski R."/>
            <person name="Farwick M."/>
            <person name="Goesmann A."/>
            <person name="Puhler A."/>
            <person name="Schaffer S."/>
            <person name="Tauch A."/>
            <person name="Kohler T."/>
            <person name="Brinkrolf K."/>
        </authorList>
    </citation>
    <scope>NUCLEOTIDE SEQUENCE [LARGE SCALE GENOMIC DNA]</scope>
    <source>
        <strain evidence="2">ATCC 14091 / BCRC 22168 / CBS 111 / JCM 3599 / NBRC 0793 / NRRL Y-1031 F-60-10</strain>
    </source>
</reference>
<dbReference type="InParanoid" id="K0KI60"/>